<dbReference type="InterPro" id="IPR051609">
    <property type="entry name" value="NmrA/Isoflavone_reductase-like"/>
</dbReference>
<proteinExistence type="predicted"/>
<evidence type="ECO:0000256" key="1">
    <source>
        <dbReference type="ARBA" id="ARBA00022857"/>
    </source>
</evidence>
<dbReference type="InterPro" id="IPR008030">
    <property type="entry name" value="NmrA-like"/>
</dbReference>
<dbReference type="PANTHER" id="PTHR47706:SF9">
    <property type="entry name" value="NMRA-LIKE DOMAIN-CONTAINING PROTEIN-RELATED"/>
    <property type="match status" value="1"/>
</dbReference>
<organism evidence="5 6">
    <name type="scientific">Penicillium salamii</name>
    <dbReference type="NCBI Taxonomy" id="1612424"/>
    <lineage>
        <taxon>Eukaryota</taxon>
        <taxon>Fungi</taxon>
        <taxon>Dikarya</taxon>
        <taxon>Ascomycota</taxon>
        <taxon>Pezizomycotina</taxon>
        <taxon>Eurotiomycetes</taxon>
        <taxon>Eurotiomycetidae</taxon>
        <taxon>Eurotiales</taxon>
        <taxon>Aspergillaceae</taxon>
        <taxon>Penicillium</taxon>
    </lineage>
</organism>
<feature type="region of interest" description="Disordered" evidence="3">
    <location>
        <begin position="1"/>
        <end position="27"/>
    </location>
</feature>
<reference evidence="5" key="1">
    <citation type="submission" date="2021-07" db="EMBL/GenBank/DDBJ databases">
        <authorList>
            <person name="Branca A.L. A."/>
        </authorList>
    </citation>
    <scope>NUCLEOTIDE SEQUENCE</scope>
</reference>
<evidence type="ECO:0000256" key="3">
    <source>
        <dbReference type="SAM" id="MobiDB-lite"/>
    </source>
</evidence>
<evidence type="ECO:0000259" key="4">
    <source>
        <dbReference type="Pfam" id="PF05368"/>
    </source>
</evidence>
<keyword evidence="2" id="KW-0560">Oxidoreductase</keyword>
<dbReference type="EMBL" id="CAJVPG010000055">
    <property type="protein sequence ID" value="CAG8284290.1"/>
    <property type="molecule type" value="Genomic_DNA"/>
</dbReference>
<feature type="compositionally biased region" description="Polar residues" evidence="3">
    <location>
        <begin position="1"/>
        <end position="21"/>
    </location>
</feature>
<dbReference type="PANTHER" id="PTHR47706">
    <property type="entry name" value="NMRA-LIKE FAMILY PROTEIN"/>
    <property type="match status" value="1"/>
</dbReference>
<dbReference type="InterPro" id="IPR036291">
    <property type="entry name" value="NAD(P)-bd_dom_sf"/>
</dbReference>
<protein>
    <recommendedName>
        <fullName evidence="4">NmrA-like domain-containing protein</fullName>
    </recommendedName>
</protein>
<evidence type="ECO:0000256" key="2">
    <source>
        <dbReference type="ARBA" id="ARBA00023002"/>
    </source>
</evidence>
<sequence>MQTASIGPTSRYYLNSRNPARSRNIDHNQSKPTYCKMAFNRIAVYGHRGWASSEIVKALASSGATLRVLHRPGSDTSSLPTNVEVVEVDLADQTSLVEKLKDIDVVICLVGHGGVLLQHHFVEAIPKTQVKLFVPSNLAARYDEQGNTIPVNRQKSEVETAARQAGIPTTVILPGNFAEFALNTSAMGVDSQNNRIQFVGDSATEPLNLCTRSYVAAGYAQIFASTPTSQLQGRDIALCELKPTGNEIAKALARKFNAAPITKTESKEHIVQALNEAIENGNPFALALYCRKIWATGEKARMMGEDFWDVEDYSKATLSGLIVEHSLESYRSMPEEVRAYFTDLFDQCE</sequence>
<dbReference type="GO" id="GO:0016491">
    <property type="term" value="F:oxidoreductase activity"/>
    <property type="evidence" value="ECO:0007669"/>
    <property type="project" value="UniProtKB-KW"/>
</dbReference>
<dbReference type="Pfam" id="PF05368">
    <property type="entry name" value="NmrA"/>
    <property type="match status" value="1"/>
</dbReference>
<comment type="caution">
    <text evidence="5">The sequence shown here is derived from an EMBL/GenBank/DDBJ whole genome shotgun (WGS) entry which is preliminary data.</text>
</comment>
<feature type="domain" description="NmrA-like" evidence="4">
    <location>
        <begin position="41"/>
        <end position="268"/>
    </location>
</feature>
<dbReference type="AlphaFoldDB" id="A0A9W4IHC4"/>
<dbReference type="SUPFAM" id="SSF51735">
    <property type="entry name" value="NAD(P)-binding Rossmann-fold domains"/>
    <property type="match status" value="1"/>
</dbReference>
<evidence type="ECO:0000313" key="6">
    <source>
        <dbReference type="Proteomes" id="UP001152649"/>
    </source>
</evidence>
<dbReference type="OrthoDB" id="66881at2759"/>
<dbReference type="Proteomes" id="UP001152649">
    <property type="component" value="Unassembled WGS sequence"/>
</dbReference>
<accession>A0A9W4IHC4</accession>
<gene>
    <name evidence="5" type="ORF">PSALAMII_LOCUS1483</name>
</gene>
<keyword evidence="6" id="KW-1185">Reference proteome</keyword>
<keyword evidence="1" id="KW-0521">NADP</keyword>
<name>A0A9W4IHC4_9EURO</name>
<evidence type="ECO:0000313" key="5">
    <source>
        <dbReference type="EMBL" id="CAG8284290.1"/>
    </source>
</evidence>
<dbReference type="Gene3D" id="3.40.50.720">
    <property type="entry name" value="NAD(P)-binding Rossmann-like Domain"/>
    <property type="match status" value="1"/>
</dbReference>